<gene>
    <name evidence="1" type="ORF">SAMN04490187_4749</name>
</gene>
<accession>A0A231FYI5</accession>
<dbReference type="EMBL" id="FNTC01000002">
    <property type="protein sequence ID" value="SEC53895.1"/>
    <property type="molecule type" value="Genomic_DNA"/>
</dbReference>
<keyword evidence="2" id="KW-1185">Reference proteome</keyword>
<dbReference type="RefSeq" id="WP_090456212.1">
    <property type="nucleotide sequence ID" value="NZ_FNTC01000002.1"/>
</dbReference>
<reference evidence="2" key="1">
    <citation type="submission" date="2016-10" db="EMBL/GenBank/DDBJ databases">
        <authorList>
            <person name="Varghese N."/>
            <person name="Submissions S."/>
        </authorList>
    </citation>
    <scope>NUCLEOTIDE SEQUENCE [LARGE SCALE GENOMIC DNA]</scope>
    <source>
        <strain evidence="2">BS3660</strain>
    </source>
</reference>
<proteinExistence type="predicted"/>
<dbReference type="Proteomes" id="UP000198542">
    <property type="component" value="Unassembled WGS sequence"/>
</dbReference>
<evidence type="ECO:0000313" key="1">
    <source>
        <dbReference type="EMBL" id="SEC53895.1"/>
    </source>
</evidence>
<sequence>MPVCNSLGLDRHSTVEQVLAGEQWPPEFEVAMRDLLEQMANTDHEVTLHNLGRFLGDFVPRYTLNRAEEWQQWATRRWISQTKLVLMDKLADVFIGGQ</sequence>
<dbReference type="AlphaFoldDB" id="A0A231FYI5"/>
<organism evidence="1 2">
    <name type="scientific">Pseudomonas jessenii</name>
    <dbReference type="NCBI Taxonomy" id="77298"/>
    <lineage>
        <taxon>Bacteria</taxon>
        <taxon>Pseudomonadati</taxon>
        <taxon>Pseudomonadota</taxon>
        <taxon>Gammaproteobacteria</taxon>
        <taxon>Pseudomonadales</taxon>
        <taxon>Pseudomonadaceae</taxon>
        <taxon>Pseudomonas</taxon>
    </lineage>
</organism>
<protein>
    <submittedName>
        <fullName evidence="1">Uncharacterized protein</fullName>
    </submittedName>
</protein>
<name>A0A231FYI5_PSEJE</name>
<evidence type="ECO:0000313" key="2">
    <source>
        <dbReference type="Proteomes" id="UP000198542"/>
    </source>
</evidence>